<evidence type="ECO:0000256" key="1">
    <source>
        <dbReference type="ARBA" id="ARBA00022527"/>
    </source>
</evidence>
<dbReference type="Gene3D" id="3.30.200.20">
    <property type="entry name" value="Phosphorylase Kinase, domain 1"/>
    <property type="match status" value="2"/>
</dbReference>
<dbReference type="PANTHER" id="PTHR24058:SF53">
    <property type="entry name" value="HOMEODOMAIN-INTERACTING PROTEIN KINASE 2"/>
    <property type="match status" value="1"/>
</dbReference>
<evidence type="ECO:0000313" key="11">
    <source>
        <dbReference type="EMBL" id="KAJ4928829.1"/>
    </source>
</evidence>
<keyword evidence="8" id="KW-0472">Membrane</keyword>
<dbReference type="Proteomes" id="UP001219934">
    <property type="component" value="Unassembled WGS sequence"/>
</dbReference>
<dbReference type="SUPFAM" id="SSF56112">
    <property type="entry name" value="Protein kinase-like (PK-like)"/>
    <property type="match status" value="2"/>
</dbReference>
<keyword evidence="8" id="KW-0812">Transmembrane</keyword>
<keyword evidence="1" id="KW-0723">Serine/threonine-protein kinase</keyword>
<dbReference type="GO" id="GO:0046332">
    <property type="term" value="F:SMAD binding"/>
    <property type="evidence" value="ECO:0007669"/>
    <property type="project" value="TreeGrafter"/>
</dbReference>
<dbReference type="GO" id="GO:0045944">
    <property type="term" value="P:positive regulation of transcription by RNA polymerase II"/>
    <property type="evidence" value="ECO:0007669"/>
    <property type="project" value="TreeGrafter"/>
</dbReference>
<keyword evidence="12" id="KW-1185">Reference proteome</keyword>
<dbReference type="GO" id="GO:0005737">
    <property type="term" value="C:cytoplasm"/>
    <property type="evidence" value="ECO:0007669"/>
    <property type="project" value="TreeGrafter"/>
</dbReference>
<dbReference type="InterPro" id="IPR008271">
    <property type="entry name" value="Ser/Thr_kinase_AS"/>
</dbReference>
<feature type="signal peptide" evidence="9">
    <location>
        <begin position="1"/>
        <end position="20"/>
    </location>
</feature>
<dbReference type="PROSITE" id="PS50011">
    <property type="entry name" value="PROTEIN_KINASE_DOM"/>
    <property type="match status" value="2"/>
</dbReference>
<reference evidence="11" key="1">
    <citation type="submission" date="2022-11" db="EMBL/GenBank/DDBJ databases">
        <title>Chromosome-level genome of Pogonophryne albipinna.</title>
        <authorList>
            <person name="Jo E."/>
        </authorList>
    </citation>
    <scope>NUCLEOTIDE SEQUENCE</scope>
    <source>
        <strain evidence="11">SGF0006</strain>
        <tissue evidence="11">Muscle</tissue>
    </source>
</reference>
<evidence type="ECO:0000256" key="4">
    <source>
        <dbReference type="ARBA" id="ARBA00022777"/>
    </source>
</evidence>
<dbReference type="InterPro" id="IPR017441">
    <property type="entry name" value="Protein_kinase_ATP_BS"/>
</dbReference>
<dbReference type="SMART" id="SM00220">
    <property type="entry name" value="S_TKc"/>
    <property type="match status" value="2"/>
</dbReference>
<feature type="region of interest" description="Disordered" evidence="7">
    <location>
        <begin position="71"/>
        <end position="116"/>
    </location>
</feature>
<feature type="transmembrane region" description="Helical" evidence="8">
    <location>
        <begin position="39"/>
        <end position="60"/>
    </location>
</feature>
<dbReference type="InterPro" id="IPR050494">
    <property type="entry name" value="Ser_Thr_dual-spec_kinase"/>
</dbReference>
<evidence type="ECO:0000256" key="3">
    <source>
        <dbReference type="ARBA" id="ARBA00022741"/>
    </source>
</evidence>
<evidence type="ECO:0000259" key="10">
    <source>
        <dbReference type="PROSITE" id="PS50011"/>
    </source>
</evidence>
<name>A0AAD6FBI3_9TELE</name>
<keyword evidence="5 6" id="KW-0067">ATP-binding</keyword>
<evidence type="ECO:0000256" key="6">
    <source>
        <dbReference type="PROSITE-ProRule" id="PRU10141"/>
    </source>
</evidence>
<evidence type="ECO:0000256" key="7">
    <source>
        <dbReference type="SAM" id="MobiDB-lite"/>
    </source>
</evidence>
<dbReference type="AlphaFoldDB" id="A0AAD6FBI3"/>
<proteinExistence type="predicted"/>
<dbReference type="GO" id="GO:0003714">
    <property type="term" value="F:transcription corepressor activity"/>
    <property type="evidence" value="ECO:0007669"/>
    <property type="project" value="TreeGrafter"/>
</dbReference>
<feature type="compositionally biased region" description="Polar residues" evidence="7">
    <location>
        <begin position="968"/>
        <end position="999"/>
    </location>
</feature>
<dbReference type="PANTHER" id="PTHR24058">
    <property type="entry name" value="DUAL SPECIFICITY PROTEIN KINASE"/>
    <property type="match status" value="1"/>
</dbReference>
<dbReference type="GO" id="GO:0042771">
    <property type="term" value="P:intrinsic apoptotic signaling pathway in response to DNA damage by p53 class mediator"/>
    <property type="evidence" value="ECO:0007669"/>
    <property type="project" value="TreeGrafter"/>
</dbReference>
<dbReference type="GO" id="GO:0004674">
    <property type="term" value="F:protein serine/threonine kinase activity"/>
    <property type="evidence" value="ECO:0007669"/>
    <property type="project" value="UniProtKB-KW"/>
</dbReference>
<dbReference type="GO" id="GO:0007224">
    <property type="term" value="P:smoothened signaling pathway"/>
    <property type="evidence" value="ECO:0007669"/>
    <property type="project" value="TreeGrafter"/>
</dbReference>
<evidence type="ECO:0000313" key="12">
    <source>
        <dbReference type="Proteomes" id="UP001219934"/>
    </source>
</evidence>
<evidence type="ECO:0000256" key="9">
    <source>
        <dbReference type="SAM" id="SignalP"/>
    </source>
</evidence>
<dbReference type="InterPro" id="IPR011009">
    <property type="entry name" value="Kinase-like_dom_sf"/>
</dbReference>
<dbReference type="GO" id="GO:0003713">
    <property type="term" value="F:transcription coactivator activity"/>
    <property type="evidence" value="ECO:0007669"/>
    <property type="project" value="TreeGrafter"/>
</dbReference>
<keyword evidence="4" id="KW-0418">Kinase</keyword>
<evidence type="ECO:0000256" key="8">
    <source>
        <dbReference type="SAM" id="Phobius"/>
    </source>
</evidence>
<accession>A0AAD6FBI3</accession>
<dbReference type="Pfam" id="PF00069">
    <property type="entry name" value="Pkinase"/>
    <property type="match status" value="2"/>
</dbReference>
<feature type="chain" id="PRO_5042091828" description="Protein kinase domain-containing protein" evidence="9">
    <location>
        <begin position="21"/>
        <end position="1043"/>
    </location>
</feature>
<keyword evidence="9" id="KW-0732">Signal</keyword>
<feature type="binding site" evidence="6">
    <location>
        <position position="599"/>
    </location>
    <ligand>
        <name>ATP</name>
        <dbReference type="ChEBI" id="CHEBI:30616"/>
    </ligand>
</feature>
<dbReference type="InterPro" id="IPR000719">
    <property type="entry name" value="Prot_kinase_dom"/>
</dbReference>
<feature type="region of interest" description="Disordered" evidence="7">
    <location>
        <begin position="964"/>
        <end position="1014"/>
    </location>
</feature>
<feature type="binding site" evidence="6">
    <location>
        <position position="165"/>
    </location>
    <ligand>
        <name>ATP</name>
        <dbReference type="ChEBI" id="CHEBI:30616"/>
    </ligand>
</feature>
<dbReference type="GO" id="GO:0004713">
    <property type="term" value="F:protein tyrosine kinase activity"/>
    <property type="evidence" value="ECO:0007669"/>
    <property type="project" value="TreeGrafter"/>
</dbReference>
<feature type="domain" description="Protein kinase" evidence="10">
    <location>
        <begin position="570"/>
        <end position="889"/>
    </location>
</feature>
<feature type="domain" description="Protein kinase" evidence="10">
    <location>
        <begin position="136"/>
        <end position="455"/>
    </location>
</feature>
<comment type="caution">
    <text evidence="11">The sequence shown here is derived from an EMBL/GenBank/DDBJ whole genome shotgun (WGS) entry which is preliminary data.</text>
</comment>
<dbReference type="Gene3D" id="1.10.510.10">
    <property type="entry name" value="Transferase(Phosphotransferase) domain 1"/>
    <property type="match status" value="2"/>
</dbReference>
<dbReference type="PROSITE" id="PS00107">
    <property type="entry name" value="PROTEIN_KINASE_ATP"/>
    <property type="match status" value="2"/>
</dbReference>
<evidence type="ECO:0000256" key="2">
    <source>
        <dbReference type="ARBA" id="ARBA00022679"/>
    </source>
</evidence>
<sequence length="1043" mass="118432">MGISVVLGLMLAASVTPVFAAAQPGIIESLLLASHQRPWLWGVYVFTVGLPAVLFVSFMWPDKRFGPPDQEYYYKKSDDTQPDDPEFSKQTDAVDIKGTADRARGRRRDTHGNTRKDDLDLKVEKGDIISSKSADYRVLDFIGEGGFGKVAMCVNLKTAGIIAIKIHKDSEDQVEEVRMLEIIRKLDPEKNNLIRFIDNFFFRDVSCLAFEMMDQSLFDFMTNRQKANSLNEIRPITQQLLVAFKALKSIGVIHSDLKQDNIMLVNHQNQPFRIKLIDFGEAIPTSEVEIGTEKQILPYRAPEVSLGLPISEAIDMWSLGCIIAEMYFADCLFPHSSQYCNMKVICHMIGQPGDHLLNAGKFTSNYFIREWKNSPEWRFKTLEEYKERTGVEPDISECALDQYSSLDEAIEDYAEEKGRVELKDRMVFVQLLKRLLDLDANSRITPEQALTHSFVTMDHLEEDLDCSPYVTDAVRWMTICRLDHSDASDVPVNNHETESSGGEKDMEISCNADARPDGFCQDPPITYCRKSSQKEQPMTSIAHNSNLDNNNSETFQVEKEDIISSKSADYRVLDFIGEGGFGKVAMCVNLKTAEIIAIKIHKDSEDQVEEVRMLEIIRKLDPEKNNLIRFIDNFFFGDVSCLAFEMLDQSLFDFMTNRQKANSLNEIRPITQQLLVAFKALKSIGVIHSDLKLDNIMLVNHQNQPFRIKLIDFGEAIPTSEVEIGTEKQPLPYRAPEVNLGLPISEAIDMWSLGCIIAEMYFAECLFPHSSQYCNMKVICHMIGQPGDHLLNAGKFTSNSFIRERKNSPEWRFKTLEEYKERTGVEPDISECALDQYSSLDEAIEDYAEEKGRVELKDRMVFVQLLKRLLDLDANSRITPEQALTHSFVTMGHLEEDLDCSPYVTDAVRWMTICRLDHSDASDVPVNNHETESSGGEKDMEISCNADARPDGFCQDPPITYCRKSSQKEQPMTSIADNSNLEKSNIDTTHNKSTPNSNDGAAAAITPTDQGDVDKTCTGLPKRLNVFQRMRRRVVSFFRRFKK</sequence>
<organism evidence="11 12">
    <name type="scientific">Pogonophryne albipinna</name>
    <dbReference type="NCBI Taxonomy" id="1090488"/>
    <lineage>
        <taxon>Eukaryota</taxon>
        <taxon>Metazoa</taxon>
        <taxon>Chordata</taxon>
        <taxon>Craniata</taxon>
        <taxon>Vertebrata</taxon>
        <taxon>Euteleostomi</taxon>
        <taxon>Actinopterygii</taxon>
        <taxon>Neopterygii</taxon>
        <taxon>Teleostei</taxon>
        <taxon>Neoteleostei</taxon>
        <taxon>Acanthomorphata</taxon>
        <taxon>Eupercaria</taxon>
        <taxon>Perciformes</taxon>
        <taxon>Notothenioidei</taxon>
        <taxon>Pogonophryne</taxon>
    </lineage>
</organism>
<protein>
    <recommendedName>
        <fullName evidence="10">Protein kinase domain-containing protein</fullName>
    </recommendedName>
</protein>
<dbReference type="GO" id="GO:0005524">
    <property type="term" value="F:ATP binding"/>
    <property type="evidence" value="ECO:0007669"/>
    <property type="project" value="UniProtKB-UniRule"/>
</dbReference>
<keyword evidence="8" id="KW-1133">Transmembrane helix</keyword>
<dbReference type="GO" id="GO:0016605">
    <property type="term" value="C:PML body"/>
    <property type="evidence" value="ECO:0007669"/>
    <property type="project" value="TreeGrafter"/>
</dbReference>
<evidence type="ECO:0000256" key="5">
    <source>
        <dbReference type="ARBA" id="ARBA00022840"/>
    </source>
</evidence>
<dbReference type="PROSITE" id="PS00108">
    <property type="entry name" value="PROTEIN_KINASE_ST"/>
    <property type="match status" value="2"/>
</dbReference>
<gene>
    <name evidence="11" type="ORF">JOQ06_004453</name>
</gene>
<keyword evidence="3 6" id="KW-0547">Nucleotide-binding</keyword>
<keyword evidence="2" id="KW-0808">Transferase</keyword>
<dbReference type="EMBL" id="JAPTMU010000017">
    <property type="protein sequence ID" value="KAJ4928829.1"/>
    <property type="molecule type" value="Genomic_DNA"/>
</dbReference>
<feature type="compositionally biased region" description="Basic and acidic residues" evidence="7">
    <location>
        <begin position="86"/>
        <end position="103"/>
    </location>
</feature>